<keyword evidence="3" id="KW-0813">Transport</keyword>
<dbReference type="GO" id="GO:0005886">
    <property type="term" value="C:plasma membrane"/>
    <property type="evidence" value="ECO:0007669"/>
    <property type="project" value="TreeGrafter"/>
</dbReference>
<proteinExistence type="inferred from homology"/>
<organism evidence="9 10">
    <name type="scientific">Metarhizium album (strain ARSEF 1941)</name>
    <dbReference type="NCBI Taxonomy" id="1081103"/>
    <lineage>
        <taxon>Eukaryota</taxon>
        <taxon>Fungi</taxon>
        <taxon>Dikarya</taxon>
        <taxon>Ascomycota</taxon>
        <taxon>Pezizomycotina</taxon>
        <taxon>Sordariomycetes</taxon>
        <taxon>Hypocreomycetidae</taxon>
        <taxon>Hypocreales</taxon>
        <taxon>Clavicipitaceae</taxon>
        <taxon>Metarhizium</taxon>
    </lineage>
</organism>
<keyword evidence="10" id="KW-1185">Reference proteome</keyword>
<comment type="caution">
    <text evidence="9">The sequence shown here is derived from an EMBL/GenBank/DDBJ whole genome shotgun (WGS) entry which is preliminary data.</text>
</comment>
<sequence length="222" mass="23526">MGQVNDTIITQGMVGREVLNSQIYDDHGDPYHAALEDASGNTTISFQTWAAVFFLGLSLTSGINFPLSIFVAASSTVAKEMQGNVNNLNWIAGGWYLSGSIAFAMGGQLSDYFGRKGVVLAGQALLLVGHLVGALAQTFNQLIAAMVIIGAGTGLVFVVVTNSNMIVGDISGAVALVGTVFAYHPPRQVYIDRTKKDILLELDYVGLLMYTASISLLFLNLG</sequence>
<name>A0A0B2X2J5_METAS</name>
<feature type="transmembrane region" description="Helical" evidence="7">
    <location>
        <begin position="117"/>
        <end position="135"/>
    </location>
</feature>
<dbReference type="InterPro" id="IPR036259">
    <property type="entry name" value="MFS_trans_sf"/>
</dbReference>
<dbReference type="PANTHER" id="PTHR23501:SF102">
    <property type="entry name" value="DRUG TRANSPORTER, PUTATIVE (AFU_ORTHOLOGUE AFUA_3G08530)-RELATED"/>
    <property type="match status" value="1"/>
</dbReference>
<dbReference type="SUPFAM" id="SSF103473">
    <property type="entry name" value="MFS general substrate transporter"/>
    <property type="match status" value="1"/>
</dbReference>
<feature type="transmembrane region" description="Helical" evidence="7">
    <location>
        <begin position="49"/>
        <end position="73"/>
    </location>
</feature>
<feature type="transmembrane region" description="Helical" evidence="7">
    <location>
        <begin position="85"/>
        <end position="105"/>
    </location>
</feature>
<dbReference type="AlphaFoldDB" id="A0A0B2X2J5"/>
<evidence type="ECO:0000256" key="5">
    <source>
        <dbReference type="ARBA" id="ARBA00022989"/>
    </source>
</evidence>
<evidence type="ECO:0000256" key="2">
    <source>
        <dbReference type="ARBA" id="ARBA00007520"/>
    </source>
</evidence>
<dbReference type="InterPro" id="IPR005829">
    <property type="entry name" value="Sugar_transporter_CS"/>
</dbReference>
<dbReference type="PROSITE" id="PS00216">
    <property type="entry name" value="SUGAR_TRANSPORT_1"/>
    <property type="match status" value="1"/>
</dbReference>
<dbReference type="InterPro" id="IPR020846">
    <property type="entry name" value="MFS_dom"/>
</dbReference>
<reference evidence="9 10" key="1">
    <citation type="journal article" date="2014" name="Proc. Natl. Acad. Sci. U.S.A.">
        <title>Trajectory and genomic determinants of fungal-pathogen speciation and host adaptation.</title>
        <authorList>
            <person name="Hu X."/>
            <person name="Xiao G."/>
            <person name="Zheng P."/>
            <person name="Shang Y."/>
            <person name="Su Y."/>
            <person name="Zhang X."/>
            <person name="Liu X."/>
            <person name="Zhan S."/>
            <person name="St Leger R.J."/>
            <person name="Wang C."/>
        </authorList>
    </citation>
    <scope>NUCLEOTIDE SEQUENCE [LARGE SCALE GENOMIC DNA]</scope>
    <source>
        <strain evidence="9 10">ARSEF 1941</strain>
    </source>
</reference>
<dbReference type="Pfam" id="PF06609">
    <property type="entry name" value="TRI12"/>
    <property type="match status" value="1"/>
</dbReference>
<dbReference type="Proteomes" id="UP000030816">
    <property type="component" value="Unassembled WGS sequence"/>
</dbReference>
<gene>
    <name evidence="9" type="ORF">MAM_01282</name>
</gene>
<feature type="transmembrane region" description="Helical" evidence="7">
    <location>
        <begin position="142"/>
        <end position="160"/>
    </location>
</feature>
<evidence type="ECO:0000313" key="10">
    <source>
        <dbReference type="Proteomes" id="UP000030816"/>
    </source>
</evidence>
<dbReference type="InterPro" id="IPR010573">
    <property type="entry name" value="MFS_Str1/Tri12-like"/>
</dbReference>
<keyword evidence="5 7" id="KW-1133">Transmembrane helix</keyword>
<dbReference type="EMBL" id="AZHE01000002">
    <property type="protein sequence ID" value="KHO00504.1"/>
    <property type="molecule type" value="Genomic_DNA"/>
</dbReference>
<keyword evidence="4 7" id="KW-0812">Transmembrane</keyword>
<dbReference type="GeneID" id="63735737"/>
<evidence type="ECO:0000256" key="6">
    <source>
        <dbReference type="ARBA" id="ARBA00023136"/>
    </source>
</evidence>
<feature type="domain" description="Major facilitator superfamily (MFS) profile" evidence="8">
    <location>
        <begin position="44"/>
        <end position="222"/>
    </location>
</feature>
<evidence type="ECO:0000256" key="7">
    <source>
        <dbReference type="SAM" id="Phobius"/>
    </source>
</evidence>
<comment type="similarity">
    <text evidence="2">Belongs to the major facilitator superfamily. TCR/Tet family.</text>
</comment>
<dbReference type="PROSITE" id="PS50850">
    <property type="entry name" value="MFS"/>
    <property type="match status" value="1"/>
</dbReference>
<evidence type="ECO:0000256" key="1">
    <source>
        <dbReference type="ARBA" id="ARBA00004141"/>
    </source>
</evidence>
<comment type="subcellular location">
    <subcellularLocation>
        <location evidence="1">Membrane</location>
        <topology evidence="1">Multi-pass membrane protein</topology>
    </subcellularLocation>
</comment>
<feature type="transmembrane region" description="Helical" evidence="7">
    <location>
        <begin position="166"/>
        <end position="183"/>
    </location>
</feature>
<evidence type="ECO:0000256" key="3">
    <source>
        <dbReference type="ARBA" id="ARBA00022448"/>
    </source>
</evidence>
<protein>
    <submittedName>
        <fullName evidence="9">Trichothecene efflux pump</fullName>
    </submittedName>
</protein>
<dbReference type="Gene3D" id="1.20.1720.10">
    <property type="entry name" value="Multidrug resistance protein D"/>
    <property type="match status" value="1"/>
</dbReference>
<dbReference type="GO" id="GO:0022857">
    <property type="term" value="F:transmembrane transporter activity"/>
    <property type="evidence" value="ECO:0007669"/>
    <property type="project" value="InterPro"/>
</dbReference>
<accession>A0A0B2X2J5</accession>
<evidence type="ECO:0000256" key="4">
    <source>
        <dbReference type="ARBA" id="ARBA00022692"/>
    </source>
</evidence>
<evidence type="ECO:0000259" key="8">
    <source>
        <dbReference type="PROSITE" id="PS50850"/>
    </source>
</evidence>
<evidence type="ECO:0000313" key="9">
    <source>
        <dbReference type="EMBL" id="KHO00504.1"/>
    </source>
</evidence>
<keyword evidence="6 7" id="KW-0472">Membrane</keyword>
<dbReference type="HOGENOM" id="CLU_1245641_0_0_1"/>
<dbReference type="PANTHER" id="PTHR23501">
    <property type="entry name" value="MAJOR FACILITATOR SUPERFAMILY"/>
    <property type="match status" value="1"/>
</dbReference>
<feature type="transmembrane region" description="Helical" evidence="7">
    <location>
        <begin position="204"/>
        <end position="221"/>
    </location>
</feature>
<dbReference type="OrthoDB" id="4161376at2759"/>
<dbReference type="RefSeq" id="XP_040681569.1">
    <property type="nucleotide sequence ID" value="XM_040820081.1"/>
</dbReference>